<reference evidence="12" key="1">
    <citation type="journal article" date="2023" name="G3 (Bethesda)">
        <title>A reference genome for the long-term kleptoplast-retaining sea slug Elysia crispata morphotype clarki.</title>
        <authorList>
            <person name="Eastman K.E."/>
            <person name="Pendleton A.L."/>
            <person name="Shaikh M.A."/>
            <person name="Suttiyut T."/>
            <person name="Ogas R."/>
            <person name="Tomko P."/>
            <person name="Gavelis G."/>
            <person name="Widhalm J.R."/>
            <person name="Wisecaver J.H."/>
        </authorList>
    </citation>
    <scope>NUCLEOTIDE SEQUENCE</scope>
    <source>
        <strain evidence="12">ECLA1</strain>
    </source>
</reference>
<dbReference type="PANTHER" id="PTHR24246">
    <property type="entry name" value="OLFACTORY RECEPTOR AND ADENOSINE RECEPTOR"/>
    <property type="match status" value="1"/>
</dbReference>
<dbReference type="Gene3D" id="1.20.1070.10">
    <property type="entry name" value="Rhodopsin 7-helix transmembrane proteins"/>
    <property type="match status" value="1"/>
</dbReference>
<feature type="transmembrane region" description="Helical" evidence="10">
    <location>
        <begin position="82"/>
        <end position="101"/>
    </location>
</feature>
<dbReference type="Pfam" id="PF10324">
    <property type="entry name" value="7TM_GPCR_Srw"/>
    <property type="match status" value="1"/>
</dbReference>
<dbReference type="InterPro" id="IPR017452">
    <property type="entry name" value="GPCR_Rhodpsn_7TM"/>
</dbReference>
<organism evidence="12 13">
    <name type="scientific">Elysia crispata</name>
    <name type="common">lettuce slug</name>
    <dbReference type="NCBI Taxonomy" id="231223"/>
    <lineage>
        <taxon>Eukaryota</taxon>
        <taxon>Metazoa</taxon>
        <taxon>Spiralia</taxon>
        <taxon>Lophotrochozoa</taxon>
        <taxon>Mollusca</taxon>
        <taxon>Gastropoda</taxon>
        <taxon>Heterobranchia</taxon>
        <taxon>Euthyneura</taxon>
        <taxon>Panpulmonata</taxon>
        <taxon>Sacoglossa</taxon>
        <taxon>Placobranchoidea</taxon>
        <taxon>Plakobranchidae</taxon>
        <taxon>Elysia</taxon>
    </lineage>
</organism>
<evidence type="ECO:0000256" key="3">
    <source>
        <dbReference type="ARBA" id="ARBA00022692"/>
    </source>
</evidence>
<keyword evidence="13" id="KW-1185">Reference proteome</keyword>
<keyword evidence="8" id="KW-0325">Glycoprotein</keyword>
<evidence type="ECO:0000256" key="10">
    <source>
        <dbReference type="SAM" id="Phobius"/>
    </source>
</evidence>
<evidence type="ECO:0000259" key="11">
    <source>
        <dbReference type="PROSITE" id="PS50262"/>
    </source>
</evidence>
<keyword evidence="6 10" id="KW-0472">Membrane</keyword>
<dbReference type="GO" id="GO:0008528">
    <property type="term" value="F:G protein-coupled peptide receptor activity"/>
    <property type="evidence" value="ECO:0007669"/>
    <property type="project" value="InterPro"/>
</dbReference>
<keyword evidence="7" id="KW-0675">Receptor</keyword>
<evidence type="ECO:0000256" key="9">
    <source>
        <dbReference type="ARBA" id="ARBA00023224"/>
    </source>
</evidence>
<proteinExistence type="predicted"/>
<dbReference type="PROSITE" id="PS50262">
    <property type="entry name" value="G_PROTEIN_RECEP_F1_2"/>
    <property type="match status" value="1"/>
</dbReference>
<keyword evidence="5" id="KW-0297">G-protein coupled receptor</keyword>
<dbReference type="InterPro" id="IPR000276">
    <property type="entry name" value="GPCR_Rhodpsn"/>
</dbReference>
<comment type="subcellular location">
    <subcellularLocation>
        <location evidence="1">Cell membrane</location>
        <topology evidence="1">Multi-pass membrane protein</topology>
    </subcellularLocation>
</comment>
<evidence type="ECO:0000313" key="13">
    <source>
        <dbReference type="Proteomes" id="UP001283361"/>
    </source>
</evidence>
<feature type="transmembrane region" description="Helical" evidence="10">
    <location>
        <begin position="43"/>
        <end position="70"/>
    </location>
</feature>
<sequence length="356" mass="40034">MDLTTETGKLDQLARSSLNSSQYGIEHLGSIRPLLSTDLFNTVLYVLSWALTSTGTLGVISNILVLTTYIKLGFSESINISYFALGISDLGVSFTTIWGGISNLLVVTEARIPFNALEISSPTVFWPAEGLEKTTTCITAYIALEKCLCVLLPLHVKSIMNPRKTLFVVVTISVLVFGPSNFSFIVYKFQWSFDYVKNASILRTLEKTSPLHKAFDSFMILYFSTIIHYAALCVIWVCTIFLAVSLQETMKGRATKFGQNKSSALNIRNRRVIKTVFLIASAYLVFSAPRAVCNVIPFFEREFHVRGTYFRTYMLSIVACVQLSLFNSSINVLIYIYMNTKFRNTLRNMICRSKSL</sequence>
<dbReference type="GO" id="GO:0005886">
    <property type="term" value="C:plasma membrane"/>
    <property type="evidence" value="ECO:0007669"/>
    <property type="project" value="UniProtKB-SubCell"/>
</dbReference>
<gene>
    <name evidence="12" type="ORF">RRG08_056248</name>
</gene>
<evidence type="ECO:0000256" key="7">
    <source>
        <dbReference type="ARBA" id="ARBA00023170"/>
    </source>
</evidence>
<evidence type="ECO:0000256" key="8">
    <source>
        <dbReference type="ARBA" id="ARBA00023180"/>
    </source>
</evidence>
<dbReference type="InterPro" id="IPR019427">
    <property type="entry name" value="7TM_GPCR_serpentine_rcpt_Srw"/>
</dbReference>
<evidence type="ECO:0000256" key="6">
    <source>
        <dbReference type="ARBA" id="ARBA00023136"/>
    </source>
</evidence>
<keyword evidence="9" id="KW-0807">Transducer</keyword>
<accession>A0AAE1AW75</accession>
<feature type="transmembrane region" description="Helical" evidence="10">
    <location>
        <begin position="312"/>
        <end position="337"/>
    </location>
</feature>
<comment type="caution">
    <text evidence="12">The sequence shown here is derived from an EMBL/GenBank/DDBJ whole genome shotgun (WGS) entry which is preliminary data.</text>
</comment>
<evidence type="ECO:0000256" key="4">
    <source>
        <dbReference type="ARBA" id="ARBA00022989"/>
    </source>
</evidence>
<evidence type="ECO:0000256" key="2">
    <source>
        <dbReference type="ARBA" id="ARBA00022475"/>
    </source>
</evidence>
<evidence type="ECO:0000256" key="1">
    <source>
        <dbReference type="ARBA" id="ARBA00004651"/>
    </source>
</evidence>
<dbReference type="PANTHER" id="PTHR24246:SF27">
    <property type="entry name" value="ADENOSINE RECEPTOR, ISOFORM A"/>
    <property type="match status" value="1"/>
</dbReference>
<dbReference type="SUPFAM" id="SSF81321">
    <property type="entry name" value="Family A G protein-coupled receptor-like"/>
    <property type="match status" value="1"/>
</dbReference>
<keyword evidence="2" id="KW-1003">Cell membrane</keyword>
<evidence type="ECO:0000313" key="12">
    <source>
        <dbReference type="EMBL" id="KAK3795185.1"/>
    </source>
</evidence>
<evidence type="ECO:0000256" key="5">
    <source>
        <dbReference type="ARBA" id="ARBA00023040"/>
    </source>
</evidence>
<feature type="domain" description="G-protein coupled receptors family 1 profile" evidence="11">
    <location>
        <begin position="58"/>
        <end position="335"/>
    </location>
</feature>
<dbReference type="AlphaFoldDB" id="A0AAE1AW75"/>
<feature type="transmembrane region" description="Helical" evidence="10">
    <location>
        <begin position="272"/>
        <end position="292"/>
    </location>
</feature>
<keyword evidence="3 10" id="KW-0812">Transmembrane</keyword>
<keyword evidence="4 10" id="KW-1133">Transmembrane helix</keyword>
<dbReference type="PRINTS" id="PR00237">
    <property type="entry name" value="GPCRRHODOPSN"/>
</dbReference>
<feature type="transmembrane region" description="Helical" evidence="10">
    <location>
        <begin position="219"/>
        <end position="246"/>
    </location>
</feature>
<dbReference type="Proteomes" id="UP001283361">
    <property type="component" value="Unassembled WGS sequence"/>
</dbReference>
<dbReference type="EMBL" id="JAWDGP010001077">
    <property type="protein sequence ID" value="KAK3795185.1"/>
    <property type="molecule type" value="Genomic_DNA"/>
</dbReference>
<feature type="transmembrane region" description="Helical" evidence="10">
    <location>
        <begin position="166"/>
        <end position="187"/>
    </location>
</feature>
<protein>
    <recommendedName>
        <fullName evidence="11">G-protein coupled receptors family 1 profile domain-containing protein</fullName>
    </recommendedName>
</protein>
<name>A0AAE1AW75_9GAST</name>